<dbReference type="EMBL" id="NMQU01000076">
    <property type="protein sequence ID" value="OXM47382.1"/>
    <property type="molecule type" value="Genomic_DNA"/>
</dbReference>
<comment type="caution">
    <text evidence="2">The sequence shown here is derived from an EMBL/GenBank/DDBJ whole genome shotgun (WGS) entry which is preliminary data.</text>
</comment>
<evidence type="ECO:0000256" key="1">
    <source>
        <dbReference type="SAM" id="MobiDB-lite"/>
    </source>
</evidence>
<sequence length="69" mass="7570">MLKISACCTHTLAWCLGDQRVAISAFTCPLRHRPSAERRARAITMARPGPAPTRLRPSNRVHSTACPAM</sequence>
<organism evidence="2 3">
    <name type="scientific">Amycolatopsis alba DSM 44262</name>
    <dbReference type="NCBI Taxonomy" id="1125972"/>
    <lineage>
        <taxon>Bacteria</taxon>
        <taxon>Bacillati</taxon>
        <taxon>Actinomycetota</taxon>
        <taxon>Actinomycetes</taxon>
        <taxon>Pseudonocardiales</taxon>
        <taxon>Pseudonocardiaceae</taxon>
        <taxon>Amycolatopsis</taxon>
    </lineage>
</organism>
<gene>
    <name evidence="2" type="ORF">CFP75_24410</name>
</gene>
<name>A0A229RL41_AMYAL</name>
<reference evidence="2 3" key="1">
    <citation type="submission" date="2017-07" db="EMBL/GenBank/DDBJ databases">
        <title>Amycolatopsis alba DSM 44262 Genome sequencing and assembly.</title>
        <authorList>
            <person name="Kaur N."/>
            <person name="Mayilraj S."/>
        </authorList>
    </citation>
    <scope>NUCLEOTIDE SEQUENCE [LARGE SCALE GENOMIC DNA]</scope>
    <source>
        <strain evidence="2 3">DSM 44262</strain>
    </source>
</reference>
<dbReference type="AlphaFoldDB" id="A0A229RL41"/>
<evidence type="ECO:0000313" key="2">
    <source>
        <dbReference type="EMBL" id="OXM47382.1"/>
    </source>
</evidence>
<accession>A0A229RL41</accession>
<feature type="region of interest" description="Disordered" evidence="1">
    <location>
        <begin position="48"/>
        <end position="69"/>
    </location>
</feature>
<dbReference type="Proteomes" id="UP000215563">
    <property type="component" value="Unassembled WGS sequence"/>
</dbReference>
<protein>
    <submittedName>
        <fullName evidence="2">Uncharacterized protein</fullName>
    </submittedName>
</protein>
<evidence type="ECO:0000313" key="3">
    <source>
        <dbReference type="Proteomes" id="UP000215563"/>
    </source>
</evidence>
<proteinExistence type="predicted"/>
<keyword evidence="3" id="KW-1185">Reference proteome</keyword>